<dbReference type="EMBL" id="BKCJ010469766">
    <property type="protein sequence ID" value="GFA69152.1"/>
    <property type="molecule type" value="Genomic_DNA"/>
</dbReference>
<reference evidence="2" key="1">
    <citation type="journal article" date="2019" name="Sci. Rep.">
        <title>Draft genome of Tanacetum cinerariifolium, the natural source of mosquito coil.</title>
        <authorList>
            <person name="Yamashiro T."/>
            <person name="Shiraishi A."/>
            <person name="Satake H."/>
            <person name="Nakayama K."/>
        </authorList>
    </citation>
    <scope>NUCLEOTIDE SEQUENCE</scope>
</reference>
<comment type="caution">
    <text evidence="2">The sequence shown here is derived from an EMBL/GenBank/DDBJ whole genome shotgun (WGS) entry which is preliminary data.</text>
</comment>
<sequence>VAKLKNTQWELPAEFLDLPHLASSVQEKLNTLDSLLGLLKTVSNTLNRFATLVENASGATTTGVPSADKAVASPAEGEKDADTNLKNELVDLLGIDIVTYRLNGERVQAFPDRKEKGWKTIYELIKTRMEYHEQTEKELHIDFNKSPQEQDPLEELNDLANKTRKRTGDSTYHSRSSKKHKSSSST</sequence>
<proteinExistence type="predicted"/>
<protein>
    <submittedName>
        <fullName evidence="2">Uncharacterized protein</fullName>
    </submittedName>
</protein>
<name>A0A699K0P9_TANCI</name>
<feature type="compositionally biased region" description="Basic residues" evidence="1">
    <location>
        <begin position="175"/>
        <end position="186"/>
    </location>
</feature>
<evidence type="ECO:0000256" key="1">
    <source>
        <dbReference type="SAM" id="MobiDB-lite"/>
    </source>
</evidence>
<evidence type="ECO:0000313" key="2">
    <source>
        <dbReference type="EMBL" id="GFA69152.1"/>
    </source>
</evidence>
<feature type="region of interest" description="Disordered" evidence="1">
    <location>
        <begin position="142"/>
        <end position="186"/>
    </location>
</feature>
<feature type="region of interest" description="Disordered" evidence="1">
    <location>
        <begin position="59"/>
        <end position="80"/>
    </location>
</feature>
<dbReference type="AlphaFoldDB" id="A0A699K0P9"/>
<organism evidence="2">
    <name type="scientific">Tanacetum cinerariifolium</name>
    <name type="common">Dalmatian daisy</name>
    <name type="synonym">Chrysanthemum cinerariifolium</name>
    <dbReference type="NCBI Taxonomy" id="118510"/>
    <lineage>
        <taxon>Eukaryota</taxon>
        <taxon>Viridiplantae</taxon>
        <taxon>Streptophyta</taxon>
        <taxon>Embryophyta</taxon>
        <taxon>Tracheophyta</taxon>
        <taxon>Spermatophyta</taxon>
        <taxon>Magnoliopsida</taxon>
        <taxon>eudicotyledons</taxon>
        <taxon>Gunneridae</taxon>
        <taxon>Pentapetalae</taxon>
        <taxon>asterids</taxon>
        <taxon>campanulids</taxon>
        <taxon>Asterales</taxon>
        <taxon>Asteraceae</taxon>
        <taxon>Asteroideae</taxon>
        <taxon>Anthemideae</taxon>
        <taxon>Anthemidinae</taxon>
        <taxon>Tanacetum</taxon>
    </lineage>
</organism>
<feature type="non-terminal residue" evidence="2">
    <location>
        <position position="1"/>
    </location>
</feature>
<gene>
    <name evidence="2" type="ORF">Tci_641124</name>
</gene>
<accession>A0A699K0P9</accession>